<name>A0A0V8JNH4_9BACI</name>
<dbReference type="AlphaFoldDB" id="A0A0V8JNH4"/>
<dbReference type="EMBL" id="LNQP01000018">
    <property type="protein sequence ID" value="KSU88617.1"/>
    <property type="molecule type" value="Genomic_DNA"/>
</dbReference>
<evidence type="ECO:0000259" key="1">
    <source>
        <dbReference type="Pfam" id="PF07883"/>
    </source>
</evidence>
<evidence type="ECO:0000313" key="2">
    <source>
        <dbReference type="EMBL" id="KSU88617.1"/>
    </source>
</evidence>
<sequence length="172" mass="19085">MFGGGEIVSDVKVLFFDDDGVIPNHPSLPVLLYEHALIDRKDKMETIFHNHNWKNSWVNGIYDFHHYHSNTHEVLGIIRGCARLQLGGPKGENIVVHAGDVIVLPAGTGHKHLQSTADFQVVGAYPDGSNYNLKTGNSNEHAEAVKQIKNVPLPKTDPIYGEDGPLLSFWQQ</sequence>
<dbReference type="RefSeq" id="WP_061785940.1">
    <property type="nucleotide sequence ID" value="NZ_KQ758637.1"/>
</dbReference>
<protein>
    <recommendedName>
        <fullName evidence="1">Cupin type-2 domain-containing protein</fullName>
    </recommendedName>
</protein>
<feature type="domain" description="Cupin type-2" evidence="1">
    <location>
        <begin position="65"/>
        <end position="112"/>
    </location>
</feature>
<dbReference type="InterPro" id="IPR014710">
    <property type="entry name" value="RmlC-like_jellyroll"/>
</dbReference>
<dbReference type="Proteomes" id="UP000053681">
    <property type="component" value="Unassembled WGS sequence"/>
</dbReference>
<dbReference type="PANTHER" id="PTHR36448">
    <property type="entry name" value="BLR7373 PROTEIN"/>
    <property type="match status" value="1"/>
</dbReference>
<gene>
    <name evidence="2" type="ORF">AS180_06995</name>
</gene>
<dbReference type="InterPro" id="IPR014500">
    <property type="entry name" value="UCP019307_cupin"/>
</dbReference>
<keyword evidence="3" id="KW-1185">Reference proteome</keyword>
<dbReference type="PANTHER" id="PTHR36448:SF2">
    <property type="entry name" value="CUPIN TYPE-1 DOMAIN-CONTAINING PROTEIN"/>
    <property type="match status" value="1"/>
</dbReference>
<reference evidence="2 3" key="1">
    <citation type="submission" date="2015-11" db="EMBL/GenBank/DDBJ databases">
        <title>Bacillus caseinolyticus sp nov.</title>
        <authorList>
            <person name="Dastager S.G."/>
            <person name="Mawlankar R."/>
        </authorList>
    </citation>
    <scope>NUCLEOTIDE SEQUENCE [LARGE SCALE GENOMIC DNA]</scope>
    <source>
        <strain evidence="2 3">SGD-V-76</strain>
    </source>
</reference>
<dbReference type="InterPro" id="IPR047121">
    <property type="entry name" value="YjiB-like"/>
</dbReference>
<accession>A0A0V8JNH4</accession>
<dbReference type="SUPFAM" id="SSF51182">
    <property type="entry name" value="RmlC-like cupins"/>
    <property type="match status" value="1"/>
</dbReference>
<dbReference type="PIRSF" id="PIRSF019307">
    <property type="entry name" value="UCP019307"/>
    <property type="match status" value="1"/>
</dbReference>
<proteinExistence type="predicted"/>
<evidence type="ECO:0000313" key="3">
    <source>
        <dbReference type="Proteomes" id="UP000053681"/>
    </source>
</evidence>
<dbReference type="Pfam" id="PF07883">
    <property type="entry name" value="Cupin_2"/>
    <property type="match status" value="1"/>
</dbReference>
<organism evidence="2 3">
    <name type="scientific">Priestia veravalensis</name>
    <dbReference type="NCBI Taxonomy" id="1414648"/>
    <lineage>
        <taxon>Bacteria</taxon>
        <taxon>Bacillati</taxon>
        <taxon>Bacillota</taxon>
        <taxon>Bacilli</taxon>
        <taxon>Bacillales</taxon>
        <taxon>Bacillaceae</taxon>
        <taxon>Priestia</taxon>
    </lineage>
</organism>
<dbReference type="InterPro" id="IPR013096">
    <property type="entry name" value="Cupin_2"/>
</dbReference>
<comment type="caution">
    <text evidence="2">The sequence shown here is derived from an EMBL/GenBank/DDBJ whole genome shotgun (WGS) entry which is preliminary data.</text>
</comment>
<dbReference type="Gene3D" id="2.60.120.10">
    <property type="entry name" value="Jelly Rolls"/>
    <property type="match status" value="1"/>
</dbReference>
<dbReference type="CDD" id="cd02219">
    <property type="entry name" value="cupin_YjlB-like"/>
    <property type="match status" value="1"/>
</dbReference>
<dbReference type="InterPro" id="IPR011051">
    <property type="entry name" value="RmlC_Cupin_sf"/>
</dbReference>